<evidence type="ECO:0000313" key="2">
    <source>
        <dbReference type="EMBL" id="OCB90286.1"/>
    </source>
</evidence>
<feature type="region of interest" description="Disordered" evidence="1">
    <location>
        <begin position="1"/>
        <end position="82"/>
    </location>
</feature>
<name>A0A9Q5NAV9_SANBA</name>
<comment type="caution">
    <text evidence="2">The sequence shown here is derived from an EMBL/GenBank/DDBJ whole genome shotgun (WGS) entry which is preliminary data.</text>
</comment>
<feature type="compositionally biased region" description="Basic and acidic residues" evidence="1">
    <location>
        <begin position="815"/>
        <end position="825"/>
    </location>
</feature>
<protein>
    <submittedName>
        <fullName evidence="2">Uncharacterized protein</fullName>
    </submittedName>
</protein>
<evidence type="ECO:0000313" key="3">
    <source>
        <dbReference type="Proteomes" id="UP000757232"/>
    </source>
</evidence>
<feature type="compositionally biased region" description="Basic residues" evidence="1">
    <location>
        <begin position="43"/>
        <end position="57"/>
    </location>
</feature>
<feature type="compositionally biased region" description="Basic and acidic residues" evidence="1">
    <location>
        <begin position="10"/>
        <end position="34"/>
    </location>
</feature>
<dbReference type="Proteomes" id="UP000757232">
    <property type="component" value="Unassembled WGS sequence"/>
</dbReference>
<reference evidence="2" key="1">
    <citation type="submission" date="2016-06" db="EMBL/GenBank/DDBJ databases">
        <title>Draft Genome sequence of the fungus Inonotus baumii.</title>
        <authorList>
            <person name="Zhu H."/>
            <person name="Lin W."/>
        </authorList>
    </citation>
    <scope>NUCLEOTIDE SEQUENCE</scope>
    <source>
        <strain evidence="2">821</strain>
    </source>
</reference>
<gene>
    <name evidence="2" type="ORF">A7U60_g2518</name>
</gene>
<dbReference type="AlphaFoldDB" id="A0A9Q5NAV9"/>
<keyword evidence="3" id="KW-1185">Reference proteome</keyword>
<sequence length="902" mass="102516">MIVMDADETDAQRNRPSDDGPVREAADTFKKESWEDIDNAGRATRKSIKPTSWKRKRTSCEDDDSNSDVPMACAHSKDPPSLITYGPENMSDSRAFQNSAKRPRRYSRGTVHGPVIAEDCRKILSAPQSRILRKRAPMRMALAKITKPIHCFSNPGQLQNIFKDYFLEISRLHERGLGYRSIDLENLSISVNELLDGDTEGILTSLDGVDVCVGKKLAEALPSIVSTLPSRIRAHFPNDVPFDGPLQIFLYLITIMTSRHGICNNKCECECEIYDRSILDILKASHQTRRAKTLNATTFIESFVECAHPYFHQLKDYLRILHTPLFSRRIISIQKIQARSRASQVDIFDNTMLRGGYGEWWSEIILDGALKLLDSLKKRTGRTEEGNYTDKAISFDAYERDRLAGLPTCAMAKKSEELDWTRLDACLDASSPSPFIRHRSTTLRCIKDQTAQCDIEKRLAIAVALVALATKTMILDAASFPQHFYPQRLPRRKRTPIRVALAKVTKPVTYFSNPRQLFDAVEDYNISIAELQGLELYHRLIGLENLSITAGVKPRKKLFEEPVGILTSLDGVDIGLRKPTEGQRLPVSTDFPCSIPRSLLIRIQTMEVIVNTLPARLAFPNLDLSLSYFDHRKALRQILDCLMWITTTRWGPYNDKCRSSWSSETLMERSPVYKWHLLANENWDGSESDIGGTRKKKVEIMRTRGAFEENVIKFIQPYFRMFKAHMKLLRTASYDTLKSFAEEIIRSDLTTSFLKDREGRMWWINIMASSSLHAFRMQSLDCNFPLPPTPEWGKMNEYAGFEQPEGENLRSSGNIDRDRDVDPHCRDDRRNEVVSVKSRDTVAAQVNPSPSLRHCSCAACKSLHHLSWVDAAVTANTTPRDRIQDVIHGNQTIIPGSGLGRR</sequence>
<organism evidence="2 3">
    <name type="scientific">Sanghuangporus baumii</name>
    <name type="common">Phellinus baumii</name>
    <dbReference type="NCBI Taxonomy" id="108892"/>
    <lineage>
        <taxon>Eukaryota</taxon>
        <taxon>Fungi</taxon>
        <taxon>Dikarya</taxon>
        <taxon>Basidiomycota</taxon>
        <taxon>Agaricomycotina</taxon>
        <taxon>Agaricomycetes</taxon>
        <taxon>Hymenochaetales</taxon>
        <taxon>Hymenochaetaceae</taxon>
        <taxon>Sanghuangporus</taxon>
    </lineage>
</organism>
<evidence type="ECO:0000256" key="1">
    <source>
        <dbReference type="SAM" id="MobiDB-lite"/>
    </source>
</evidence>
<proteinExistence type="predicted"/>
<feature type="region of interest" description="Disordered" evidence="1">
    <location>
        <begin position="804"/>
        <end position="825"/>
    </location>
</feature>
<dbReference type="EMBL" id="LNZH02000137">
    <property type="protein sequence ID" value="OCB90286.1"/>
    <property type="molecule type" value="Genomic_DNA"/>
</dbReference>
<accession>A0A9Q5NAV9</accession>